<evidence type="ECO:0000256" key="4">
    <source>
        <dbReference type="ARBA" id="ARBA00022801"/>
    </source>
</evidence>
<dbReference type="Pfam" id="PF13432">
    <property type="entry name" value="TPR_16"/>
    <property type="match status" value="1"/>
</dbReference>
<dbReference type="RefSeq" id="WP_035619281.1">
    <property type="nucleotide sequence ID" value="NZ_ARYK01000012.1"/>
</dbReference>
<gene>
    <name evidence="9" type="ORF">HJO_16605</name>
</gene>
<dbReference type="PANTHER" id="PTHR22726">
    <property type="entry name" value="METALLOENDOPEPTIDASE OMA1"/>
    <property type="match status" value="1"/>
</dbReference>
<dbReference type="Gene3D" id="3.30.2010.10">
    <property type="entry name" value="Metalloproteases ('zincins'), catalytic domain"/>
    <property type="match status" value="1"/>
</dbReference>
<keyword evidence="6" id="KW-0482">Metalloprotease</keyword>
<evidence type="ECO:0000256" key="5">
    <source>
        <dbReference type="ARBA" id="ARBA00022833"/>
    </source>
</evidence>
<dbReference type="GO" id="GO:0051603">
    <property type="term" value="P:proteolysis involved in protein catabolic process"/>
    <property type="evidence" value="ECO:0007669"/>
    <property type="project" value="TreeGrafter"/>
</dbReference>
<accession>A0A059FAI4</accession>
<evidence type="ECO:0000256" key="3">
    <source>
        <dbReference type="ARBA" id="ARBA00022723"/>
    </source>
</evidence>
<dbReference type="InterPro" id="IPR011990">
    <property type="entry name" value="TPR-like_helical_dom_sf"/>
</dbReference>
<feature type="domain" description="Peptidase M48" evidence="8">
    <location>
        <begin position="44"/>
        <end position="222"/>
    </location>
</feature>
<dbReference type="PANTHER" id="PTHR22726:SF1">
    <property type="entry name" value="METALLOENDOPEPTIDASE OMA1, MITOCHONDRIAL"/>
    <property type="match status" value="1"/>
</dbReference>
<keyword evidence="2" id="KW-0645">Protease</keyword>
<sequence>MASKFLRLAAMAAAAVTIAFSASAQSLIRDTEIEEILREWTDPILTVAGLNPSDVGFYIINDPTLNAFVANGQNIHIHTGLIIAADSPAQIKGVIAHETCHIACGHSVSRQRAASIASRPALVSIGLGILAIAAGEGGAGAALIGSSQQFAALNFFVHTRTEESMADAAAVQYLSELHESTGGIVSFFDKFRYQEVLSDARRYPYFRSHPLASDRIRAVRQLAEQSGLMDAPPTDREQMQYEMMRAKLIGFLDTPNKVNNEYPPGDDGDPAHYARSIAAMQASDIDVALREIAILIDREPDNPYFYELQGQILFESGRPAESVEPHRKSLELKPGAPLLLINYARSLNARDEPGDVEAAETALRDALIAEPENAFAWAQLAITLEKQDRRAEAQLATAESAYAIGDIVRANAFAHRAVDQLDRGTITYRRADDILLITDPSNPDNRQFYDRYNRAPRFSVQTNDRDMPFGNFASPGR</sequence>
<keyword evidence="3" id="KW-0479">Metal-binding</keyword>
<dbReference type="Gene3D" id="1.25.40.10">
    <property type="entry name" value="Tetratricopeptide repeat domain"/>
    <property type="match status" value="1"/>
</dbReference>
<organism evidence="9 10">
    <name type="scientific">Hyphomonas johnsonii MHS-2</name>
    <dbReference type="NCBI Taxonomy" id="1280950"/>
    <lineage>
        <taxon>Bacteria</taxon>
        <taxon>Pseudomonadati</taxon>
        <taxon>Pseudomonadota</taxon>
        <taxon>Alphaproteobacteria</taxon>
        <taxon>Hyphomonadales</taxon>
        <taxon>Hyphomonadaceae</taxon>
        <taxon>Hyphomonas</taxon>
    </lineage>
</organism>
<dbReference type="Proteomes" id="UP000025171">
    <property type="component" value="Unassembled WGS sequence"/>
</dbReference>
<keyword evidence="10" id="KW-1185">Reference proteome</keyword>
<dbReference type="InterPro" id="IPR051156">
    <property type="entry name" value="Mito/Outer_Membr_Metalloprot"/>
</dbReference>
<proteinExistence type="predicted"/>
<comment type="cofactor">
    <cofactor evidence="1">
        <name>Zn(2+)</name>
        <dbReference type="ChEBI" id="CHEBI:29105"/>
    </cofactor>
</comment>
<evidence type="ECO:0000313" key="10">
    <source>
        <dbReference type="Proteomes" id="UP000025171"/>
    </source>
</evidence>
<reference evidence="9 10" key="1">
    <citation type="journal article" date="2014" name="Antonie Van Leeuwenhoek">
        <title>Hyphomonas beringensis sp. nov. and Hyphomonas chukchiensis sp. nov., isolated from surface seawater of the Bering Sea and Chukchi Sea.</title>
        <authorList>
            <person name="Li C."/>
            <person name="Lai Q."/>
            <person name="Li G."/>
            <person name="Dong C."/>
            <person name="Wang J."/>
            <person name="Liao Y."/>
            <person name="Shao Z."/>
        </authorList>
    </citation>
    <scope>NUCLEOTIDE SEQUENCE [LARGE SCALE GENOMIC DNA]</scope>
    <source>
        <strain evidence="9 10">MHS-2</strain>
    </source>
</reference>
<feature type="chain" id="PRO_5001572144" evidence="7">
    <location>
        <begin position="25"/>
        <end position="477"/>
    </location>
</feature>
<dbReference type="AlphaFoldDB" id="A0A059FAI4"/>
<dbReference type="InterPro" id="IPR001915">
    <property type="entry name" value="Peptidase_M48"/>
</dbReference>
<evidence type="ECO:0000256" key="6">
    <source>
        <dbReference type="ARBA" id="ARBA00023049"/>
    </source>
</evidence>
<evidence type="ECO:0000256" key="7">
    <source>
        <dbReference type="SAM" id="SignalP"/>
    </source>
</evidence>
<dbReference type="STRING" id="1280950.HJO_16605"/>
<dbReference type="GO" id="GO:0004222">
    <property type="term" value="F:metalloendopeptidase activity"/>
    <property type="evidence" value="ECO:0007669"/>
    <property type="project" value="InterPro"/>
</dbReference>
<evidence type="ECO:0000313" key="9">
    <source>
        <dbReference type="EMBL" id="KCZ87612.1"/>
    </source>
</evidence>
<dbReference type="EMBL" id="ARYK01000012">
    <property type="protein sequence ID" value="KCZ87612.1"/>
    <property type="molecule type" value="Genomic_DNA"/>
</dbReference>
<comment type="caution">
    <text evidence="9">The sequence shown here is derived from an EMBL/GenBank/DDBJ whole genome shotgun (WGS) entry which is preliminary data.</text>
</comment>
<evidence type="ECO:0000259" key="8">
    <source>
        <dbReference type="Pfam" id="PF01435"/>
    </source>
</evidence>
<evidence type="ECO:0000256" key="2">
    <source>
        <dbReference type="ARBA" id="ARBA00022670"/>
    </source>
</evidence>
<dbReference type="PATRIC" id="fig|1280950.3.peg.3325"/>
<keyword evidence="4" id="KW-0378">Hydrolase</keyword>
<dbReference type="CDD" id="cd07324">
    <property type="entry name" value="M48C_Oma1-like"/>
    <property type="match status" value="1"/>
</dbReference>
<evidence type="ECO:0000256" key="1">
    <source>
        <dbReference type="ARBA" id="ARBA00001947"/>
    </source>
</evidence>
<feature type="signal peptide" evidence="7">
    <location>
        <begin position="1"/>
        <end position="24"/>
    </location>
</feature>
<protein>
    <submittedName>
        <fullName evidence="9">M48 family peptidase</fullName>
    </submittedName>
</protein>
<keyword evidence="7" id="KW-0732">Signal</keyword>
<name>A0A059FAI4_9PROT</name>
<dbReference type="eggNOG" id="COG4783">
    <property type="taxonomic scope" value="Bacteria"/>
</dbReference>
<dbReference type="SUPFAM" id="SSF48452">
    <property type="entry name" value="TPR-like"/>
    <property type="match status" value="1"/>
</dbReference>
<dbReference type="Pfam" id="PF01435">
    <property type="entry name" value="Peptidase_M48"/>
    <property type="match status" value="1"/>
</dbReference>
<dbReference type="GO" id="GO:0016020">
    <property type="term" value="C:membrane"/>
    <property type="evidence" value="ECO:0007669"/>
    <property type="project" value="TreeGrafter"/>
</dbReference>
<dbReference type="GO" id="GO:0046872">
    <property type="term" value="F:metal ion binding"/>
    <property type="evidence" value="ECO:0007669"/>
    <property type="project" value="UniProtKB-KW"/>
</dbReference>
<dbReference type="OrthoDB" id="9814887at2"/>
<keyword evidence="5" id="KW-0862">Zinc</keyword>